<evidence type="ECO:0000256" key="1">
    <source>
        <dbReference type="SAM" id="MobiDB-lite"/>
    </source>
</evidence>
<protein>
    <submittedName>
        <fullName evidence="3">Uncharacterized protein</fullName>
    </submittedName>
</protein>
<evidence type="ECO:0000313" key="3">
    <source>
        <dbReference type="EMBL" id="MEX0426567.1"/>
    </source>
</evidence>
<keyword evidence="2" id="KW-0812">Transmembrane</keyword>
<keyword evidence="2" id="KW-0472">Membrane</keyword>
<reference evidence="3 4" key="1">
    <citation type="submission" date="2024-07" db="EMBL/GenBank/DDBJ databases">
        <authorList>
            <person name="Lee S."/>
            <person name="Kang M."/>
        </authorList>
    </citation>
    <scope>NUCLEOTIDE SEQUENCE [LARGE SCALE GENOMIC DNA]</scope>
    <source>
        <strain evidence="3 4">DS6</strain>
    </source>
</reference>
<dbReference type="RefSeq" id="WP_367991291.1">
    <property type="nucleotide sequence ID" value="NZ_JBFPJR010000004.1"/>
</dbReference>
<evidence type="ECO:0000256" key="2">
    <source>
        <dbReference type="SAM" id="Phobius"/>
    </source>
</evidence>
<feature type="compositionally biased region" description="Basic and acidic residues" evidence="1">
    <location>
        <begin position="52"/>
        <end position="61"/>
    </location>
</feature>
<feature type="transmembrane region" description="Helical" evidence="2">
    <location>
        <begin position="26"/>
        <end position="47"/>
    </location>
</feature>
<accession>A0ABV3SUF4</accession>
<dbReference type="Proteomes" id="UP001556631">
    <property type="component" value="Unassembled WGS sequence"/>
</dbReference>
<keyword evidence="4" id="KW-1185">Reference proteome</keyword>
<proteinExistence type="predicted"/>
<dbReference type="EMBL" id="JBFPJR010000004">
    <property type="protein sequence ID" value="MEX0426567.1"/>
    <property type="molecule type" value="Genomic_DNA"/>
</dbReference>
<keyword evidence="2" id="KW-1133">Transmembrane helix</keyword>
<name>A0ABV3SUF4_9ACTN</name>
<evidence type="ECO:0000313" key="4">
    <source>
        <dbReference type="Proteomes" id="UP001556631"/>
    </source>
</evidence>
<feature type="region of interest" description="Disordered" evidence="1">
    <location>
        <begin position="1"/>
        <end position="23"/>
    </location>
</feature>
<gene>
    <name evidence="3" type="ORF">AB3X52_02970</name>
</gene>
<feature type="region of interest" description="Disordered" evidence="1">
    <location>
        <begin position="52"/>
        <end position="90"/>
    </location>
</feature>
<feature type="compositionally biased region" description="Low complexity" evidence="1">
    <location>
        <begin position="64"/>
        <end position="90"/>
    </location>
</feature>
<comment type="caution">
    <text evidence="3">The sequence shown here is derived from an EMBL/GenBank/DDBJ whole genome shotgun (WGS) entry which is preliminary data.</text>
</comment>
<sequence length="207" mass="20934">MSPSVAPRTEQKSLTPPPPRRSPVRWAVGALAAAVVVVAAVASVVLWTHEDSKGHPEDDGGLKAAPSSAPSAGASTAPSTGASATAGPGATKPVVLTVVPQRGRCLLPSADRLKASAALAFQGTVAEIDRGDHTAVLDVTRWLYADGFGGTDTVRVDLPAAGTESTPTFKVGHTYLVAATGEGQVMGCGFSGEKSGDLSTLYGRAFV</sequence>
<organism evidence="3 4">
    <name type="scientific">Nocardioides eburneus</name>
    <dbReference type="NCBI Taxonomy" id="3231482"/>
    <lineage>
        <taxon>Bacteria</taxon>
        <taxon>Bacillati</taxon>
        <taxon>Actinomycetota</taxon>
        <taxon>Actinomycetes</taxon>
        <taxon>Propionibacteriales</taxon>
        <taxon>Nocardioidaceae</taxon>
        <taxon>Nocardioides</taxon>
    </lineage>
</organism>